<evidence type="ECO:0000313" key="4">
    <source>
        <dbReference type="Proteomes" id="UP001172738"/>
    </source>
</evidence>
<keyword evidence="2" id="KW-0732">Signal</keyword>
<protein>
    <submittedName>
        <fullName evidence="3">Uncharacterized protein</fullName>
    </submittedName>
</protein>
<feature type="signal peptide" evidence="2">
    <location>
        <begin position="1"/>
        <end position="24"/>
    </location>
</feature>
<evidence type="ECO:0000256" key="2">
    <source>
        <dbReference type="SAM" id="SignalP"/>
    </source>
</evidence>
<reference evidence="3" key="1">
    <citation type="submission" date="2023-06" db="EMBL/GenBank/DDBJ databases">
        <title>SYSU T00b26.</title>
        <authorList>
            <person name="Gao L."/>
            <person name="Fang B.-Z."/>
            <person name="Li W.-J."/>
        </authorList>
    </citation>
    <scope>NUCLEOTIDE SEQUENCE</scope>
    <source>
        <strain evidence="3">SYSU T00b26</strain>
    </source>
</reference>
<accession>A0ABT8G4P1</accession>
<sequence>MFSDKRRVSLAATAVLAASTLAGCAVPGQGDPGVAAEGAGVTVTLEEVQSYSEGLLDIGILDNADWALTLALFHDAAIDEAADLGMAWSDDEIAADIEAWAEVIGYPDADTSPEAIEVTHTAKAIGFLATSEEGSAFLSDMANELEADSVSSPRFGDFTAAAFFDSLSQAASSASDNVGTIGETVYVVFVAITGYADAASAPDWFGSPEPVAPGGTDATPEPSTDATE</sequence>
<evidence type="ECO:0000256" key="1">
    <source>
        <dbReference type="SAM" id="MobiDB-lite"/>
    </source>
</evidence>
<feature type="chain" id="PRO_5045959128" evidence="2">
    <location>
        <begin position="25"/>
        <end position="228"/>
    </location>
</feature>
<name>A0ABT8G4P1_9MICO</name>
<dbReference type="Proteomes" id="UP001172738">
    <property type="component" value="Unassembled WGS sequence"/>
</dbReference>
<evidence type="ECO:0000313" key="3">
    <source>
        <dbReference type="EMBL" id="MDN4474105.1"/>
    </source>
</evidence>
<dbReference type="RefSeq" id="WP_301130236.1">
    <property type="nucleotide sequence ID" value="NZ_JAUHPV010000011.1"/>
</dbReference>
<dbReference type="PROSITE" id="PS51257">
    <property type="entry name" value="PROKAR_LIPOPROTEIN"/>
    <property type="match status" value="1"/>
</dbReference>
<gene>
    <name evidence="3" type="ORF">QQX04_13980</name>
</gene>
<feature type="region of interest" description="Disordered" evidence="1">
    <location>
        <begin position="206"/>
        <end position="228"/>
    </location>
</feature>
<dbReference type="EMBL" id="JAUHPV010000011">
    <property type="protein sequence ID" value="MDN4474105.1"/>
    <property type="molecule type" value="Genomic_DNA"/>
</dbReference>
<keyword evidence="4" id="KW-1185">Reference proteome</keyword>
<proteinExistence type="predicted"/>
<organism evidence="3 4">
    <name type="scientific">Demequina zhanjiangensis</name>
    <dbReference type="NCBI Taxonomy" id="3051659"/>
    <lineage>
        <taxon>Bacteria</taxon>
        <taxon>Bacillati</taxon>
        <taxon>Actinomycetota</taxon>
        <taxon>Actinomycetes</taxon>
        <taxon>Micrococcales</taxon>
        <taxon>Demequinaceae</taxon>
        <taxon>Demequina</taxon>
    </lineage>
</organism>
<comment type="caution">
    <text evidence="3">The sequence shown here is derived from an EMBL/GenBank/DDBJ whole genome shotgun (WGS) entry which is preliminary data.</text>
</comment>